<evidence type="ECO:0000256" key="3">
    <source>
        <dbReference type="ARBA" id="ARBA00022741"/>
    </source>
</evidence>
<evidence type="ECO:0000259" key="9">
    <source>
        <dbReference type="PROSITE" id="PS50929"/>
    </source>
</evidence>
<keyword evidence="5 7" id="KW-1133">Transmembrane helix</keyword>
<dbReference type="Proteomes" id="UP000245202">
    <property type="component" value="Unassembled WGS sequence"/>
</dbReference>
<keyword evidence="6 7" id="KW-0472">Membrane</keyword>
<evidence type="ECO:0000259" key="8">
    <source>
        <dbReference type="PROSITE" id="PS50893"/>
    </source>
</evidence>
<protein>
    <submittedName>
        <fullName evidence="10">ABC transporter ATP-binding protein</fullName>
    </submittedName>
</protein>
<dbReference type="GO" id="GO:0005886">
    <property type="term" value="C:plasma membrane"/>
    <property type="evidence" value="ECO:0007669"/>
    <property type="project" value="UniProtKB-SubCell"/>
</dbReference>
<comment type="subcellular location">
    <subcellularLocation>
        <location evidence="1">Cell membrane</location>
        <topology evidence="1">Multi-pass membrane protein</topology>
    </subcellularLocation>
</comment>
<dbReference type="InterPro" id="IPR039421">
    <property type="entry name" value="Type_1_exporter"/>
</dbReference>
<evidence type="ECO:0000256" key="6">
    <source>
        <dbReference type="ARBA" id="ARBA00023136"/>
    </source>
</evidence>
<dbReference type="PANTHER" id="PTHR24221">
    <property type="entry name" value="ATP-BINDING CASSETTE SUB-FAMILY B"/>
    <property type="match status" value="1"/>
</dbReference>
<keyword evidence="3" id="KW-0547">Nucleotide-binding</keyword>
<feature type="transmembrane region" description="Helical" evidence="7">
    <location>
        <begin position="278"/>
        <end position="299"/>
    </location>
</feature>
<feature type="transmembrane region" description="Helical" evidence="7">
    <location>
        <begin position="158"/>
        <end position="178"/>
    </location>
</feature>
<feature type="transmembrane region" description="Helical" evidence="7">
    <location>
        <begin position="54"/>
        <end position="78"/>
    </location>
</feature>
<dbReference type="InterPro" id="IPR003439">
    <property type="entry name" value="ABC_transporter-like_ATP-bd"/>
</dbReference>
<dbReference type="GO" id="GO:0016887">
    <property type="term" value="F:ATP hydrolysis activity"/>
    <property type="evidence" value="ECO:0007669"/>
    <property type="project" value="InterPro"/>
</dbReference>
<keyword evidence="11" id="KW-1185">Reference proteome</keyword>
<dbReference type="Gene3D" id="3.40.50.300">
    <property type="entry name" value="P-loop containing nucleotide triphosphate hydrolases"/>
    <property type="match status" value="1"/>
</dbReference>
<reference evidence="10 11" key="1">
    <citation type="submission" date="2017-08" db="EMBL/GenBank/DDBJ databases">
        <title>Substantial Increase in Enzyme Production by Combined Drug-Resistance Mutations in Paenibacillus agaridevorans.</title>
        <authorList>
            <person name="Tanaka Y."/>
            <person name="Funane K."/>
            <person name="Hosaka T."/>
            <person name="Shiwa Y."/>
            <person name="Fujita N."/>
            <person name="Miyazaki T."/>
            <person name="Yoshikawa H."/>
            <person name="Murakami K."/>
            <person name="Kasahara K."/>
            <person name="Inaoka T."/>
            <person name="Hiraga Y."/>
            <person name="Ochi K."/>
        </authorList>
    </citation>
    <scope>NUCLEOTIDE SEQUENCE [LARGE SCALE GENOMIC DNA]</scope>
    <source>
        <strain evidence="10 11">T-3040</strain>
    </source>
</reference>
<gene>
    <name evidence="10" type="ORF">PAT3040_05880</name>
</gene>
<evidence type="ECO:0000256" key="1">
    <source>
        <dbReference type="ARBA" id="ARBA00004651"/>
    </source>
</evidence>
<sequence length="612" mass="67180">MSTFTYMMRLIGYRKSWYIANAVLWTIIYLMPIFPGLLTKAFFDSLVPDQPAEFGVGLIVMLLIAAALARSVFIWFGFITDVQFRFRIGMLIRRNLLEHVLKEPGAKAIPCSPGEGISYFRDDVDQTEEAVSWSVDVFGMTCFAAVSCYILIGIDAGMTLLVFLPLVLVVIAAQLATARLQKYREASREATSKVTGAISEMFGNVQAIQVAGAEGRVVDRFRGLGENRRRTMLKDKLMTEMLDSIFSNTVNIGTGLILLLAGQKMRGGEFTVGDFALFVYYLTFVTQFISNFGKFLTYFKQMGVALRRLTFMLQGAPTSVLTAHRALGLERKGAVIDHAVSPGGESSSSVVGSGLGGSAGVSSFEQLELLEATGLTYRYPETGRGIEDIMLRLPRGSFTVVTGPIGSGKTTLARVLLGLLPKDGGIVQWNGRMVKGELGDFFIPPRSAYTAQVPRLYSDSLRENILLGQPDDEVKLDRALRTAVMEDDLAKFPDGLETTIGPRGVKLSGGQAQRTAAARMLVRESELFVFDDLSSALDVETEEKLWDRLFGERGDATCLVISHRKAALARADHIIVLQDGKIEAEGTAEALLESSDSFRKLWHGDLEQSETQ</sequence>
<dbReference type="RefSeq" id="WP_108995460.1">
    <property type="nucleotide sequence ID" value="NZ_BDQX01000381.1"/>
</dbReference>
<evidence type="ECO:0000313" key="11">
    <source>
        <dbReference type="Proteomes" id="UP000245202"/>
    </source>
</evidence>
<name>A0A2R5EX22_9BACL</name>
<evidence type="ECO:0000256" key="7">
    <source>
        <dbReference type="SAM" id="Phobius"/>
    </source>
</evidence>
<evidence type="ECO:0000256" key="5">
    <source>
        <dbReference type="ARBA" id="ARBA00022989"/>
    </source>
</evidence>
<feature type="transmembrane region" description="Helical" evidence="7">
    <location>
        <begin position="130"/>
        <end position="152"/>
    </location>
</feature>
<evidence type="ECO:0000313" key="10">
    <source>
        <dbReference type="EMBL" id="GBG11097.1"/>
    </source>
</evidence>
<keyword evidence="2 7" id="KW-0812">Transmembrane</keyword>
<organism evidence="10 11">
    <name type="scientific">Paenibacillus agaridevorans</name>
    <dbReference type="NCBI Taxonomy" id="171404"/>
    <lineage>
        <taxon>Bacteria</taxon>
        <taxon>Bacillati</taxon>
        <taxon>Bacillota</taxon>
        <taxon>Bacilli</taxon>
        <taxon>Bacillales</taxon>
        <taxon>Paenibacillaceae</taxon>
        <taxon>Paenibacillus</taxon>
    </lineage>
</organism>
<feature type="transmembrane region" description="Helical" evidence="7">
    <location>
        <begin position="16"/>
        <end position="34"/>
    </location>
</feature>
<evidence type="ECO:0000256" key="2">
    <source>
        <dbReference type="ARBA" id="ARBA00022692"/>
    </source>
</evidence>
<dbReference type="InterPro" id="IPR011527">
    <property type="entry name" value="ABC1_TM_dom"/>
</dbReference>
<dbReference type="CDD" id="cd07346">
    <property type="entry name" value="ABC_6TM_exporters"/>
    <property type="match status" value="1"/>
</dbReference>
<dbReference type="GO" id="GO:0140359">
    <property type="term" value="F:ABC-type transporter activity"/>
    <property type="evidence" value="ECO:0007669"/>
    <property type="project" value="InterPro"/>
</dbReference>
<dbReference type="PROSITE" id="PS50893">
    <property type="entry name" value="ABC_TRANSPORTER_2"/>
    <property type="match status" value="1"/>
</dbReference>
<evidence type="ECO:0000256" key="4">
    <source>
        <dbReference type="ARBA" id="ARBA00022840"/>
    </source>
</evidence>
<dbReference type="EMBL" id="BDQX01000381">
    <property type="protein sequence ID" value="GBG11097.1"/>
    <property type="molecule type" value="Genomic_DNA"/>
</dbReference>
<dbReference type="PANTHER" id="PTHR24221:SF423">
    <property type="entry name" value="ABC TRANSPORTER"/>
    <property type="match status" value="1"/>
</dbReference>
<dbReference type="Pfam" id="PF00005">
    <property type="entry name" value="ABC_tran"/>
    <property type="match status" value="1"/>
</dbReference>
<dbReference type="Pfam" id="PF00664">
    <property type="entry name" value="ABC_membrane"/>
    <property type="match status" value="1"/>
</dbReference>
<dbReference type="Gene3D" id="1.20.1560.10">
    <property type="entry name" value="ABC transporter type 1, transmembrane domain"/>
    <property type="match status" value="1"/>
</dbReference>
<feature type="domain" description="ABC transporter" evidence="8">
    <location>
        <begin position="370"/>
        <end position="604"/>
    </location>
</feature>
<feature type="transmembrane region" description="Helical" evidence="7">
    <location>
        <begin position="237"/>
        <end position="258"/>
    </location>
</feature>
<dbReference type="InterPro" id="IPR036640">
    <property type="entry name" value="ABC1_TM_sf"/>
</dbReference>
<keyword evidence="4 10" id="KW-0067">ATP-binding</keyword>
<dbReference type="PROSITE" id="PS50929">
    <property type="entry name" value="ABC_TM1F"/>
    <property type="match status" value="1"/>
</dbReference>
<dbReference type="InterPro" id="IPR003593">
    <property type="entry name" value="AAA+_ATPase"/>
</dbReference>
<dbReference type="GO" id="GO:0005524">
    <property type="term" value="F:ATP binding"/>
    <property type="evidence" value="ECO:0007669"/>
    <property type="project" value="UniProtKB-KW"/>
</dbReference>
<dbReference type="InterPro" id="IPR027417">
    <property type="entry name" value="P-loop_NTPase"/>
</dbReference>
<feature type="domain" description="ABC transmembrane type-1" evidence="9">
    <location>
        <begin position="30"/>
        <end position="301"/>
    </location>
</feature>
<accession>A0A2R5EX22</accession>
<dbReference type="SMART" id="SM00382">
    <property type="entry name" value="AAA"/>
    <property type="match status" value="1"/>
</dbReference>
<dbReference type="SUPFAM" id="SSF52540">
    <property type="entry name" value="P-loop containing nucleoside triphosphate hydrolases"/>
    <property type="match status" value="1"/>
</dbReference>
<proteinExistence type="predicted"/>
<comment type="caution">
    <text evidence="10">The sequence shown here is derived from an EMBL/GenBank/DDBJ whole genome shotgun (WGS) entry which is preliminary data.</text>
</comment>
<dbReference type="AlphaFoldDB" id="A0A2R5EX22"/>
<dbReference type="SUPFAM" id="SSF90123">
    <property type="entry name" value="ABC transporter transmembrane region"/>
    <property type="match status" value="1"/>
</dbReference>